<dbReference type="OrthoDB" id="9793534at2"/>
<dbReference type="InterPro" id="IPR010865">
    <property type="entry name" value="DUF1499"/>
</dbReference>
<accession>C6C0U3</accession>
<organism evidence="3 4">
    <name type="scientific">Maridesulfovibrio salexigens (strain ATCC 14822 / DSM 2638 / NCIMB 8403 / VKM B-1763)</name>
    <name type="common">Desulfovibrio salexigens</name>
    <dbReference type="NCBI Taxonomy" id="526222"/>
    <lineage>
        <taxon>Bacteria</taxon>
        <taxon>Pseudomonadati</taxon>
        <taxon>Thermodesulfobacteriota</taxon>
        <taxon>Desulfovibrionia</taxon>
        <taxon>Desulfovibrionales</taxon>
        <taxon>Desulfovibrionaceae</taxon>
        <taxon>Maridesulfovibrio</taxon>
    </lineage>
</organism>
<evidence type="ECO:0000313" key="4">
    <source>
        <dbReference type="Proteomes" id="UP000002601"/>
    </source>
</evidence>
<gene>
    <name evidence="3" type="ordered locus">Desal_2988</name>
</gene>
<name>C6C0U3_MARSD</name>
<dbReference type="AlphaFoldDB" id="C6C0U3"/>
<dbReference type="PANTHER" id="PTHR34801:SF6">
    <property type="entry name" value="SLL1620 PROTEIN"/>
    <property type="match status" value="1"/>
</dbReference>
<evidence type="ECO:0000313" key="3">
    <source>
        <dbReference type="EMBL" id="ACS81040.1"/>
    </source>
</evidence>
<feature type="compositionally biased region" description="Polar residues" evidence="1">
    <location>
        <begin position="58"/>
        <end position="67"/>
    </location>
</feature>
<feature type="region of interest" description="Disordered" evidence="1">
    <location>
        <begin position="44"/>
        <end position="67"/>
    </location>
</feature>
<dbReference type="PANTHER" id="PTHR34801">
    <property type="entry name" value="EXPRESSED PROTEIN"/>
    <property type="match status" value="1"/>
</dbReference>
<dbReference type="KEGG" id="dsa:Desal_2988"/>
<feature type="signal peptide" evidence="2">
    <location>
        <begin position="1"/>
        <end position="23"/>
    </location>
</feature>
<dbReference type="eggNOG" id="COG4446">
    <property type="taxonomic scope" value="Bacteria"/>
</dbReference>
<protein>
    <recommendedName>
        <fullName evidence="5">DUF1499 domain-containing protein</fullName>
    </recommendedName>
</protein>
<feature type="chain" id="PRO_5002963012" description="DUF1499 domain-containing protein" evidence="2">
    <location>
        <begin position="24"/>
        <end position="149"/>
    </location>
</feature>
<dbReference type="Proteomes" id="UP000002601">
    <property type="component" value="Chromosome"/>
</dbReference>
<dbReference type="STRING" id="526222.Desal_2988"/>
<dbReference type="Pfam" id="PF07386">
    <property type="entry name" value="DUF1499"/>
    <property type="match status" value="1"/>
</dbReference>
<evidence type="ECO:0000256" key="2">
    <source>
        <dbReference type="SAM" id="SignalP"/>
    </source>
</evidence>
<dbReference type="RefSeq" id="WP_015852856.1">
    <property type="nucleotide sequence ID" value="NC_012881.1"/>
</dbReference>
<dbReference type="HOGENOM" id="CLU_105603_3_0_7"/>
<dbReference type="PIRSF" id="PIRSF026426">
    <property type="entry name" value="DUF1499"/>
    <property type="match status" value="1"/>
</dbReference>
<keyword evidence="4" id="KW-1185">Reference proteome</keyword>
<keyword evidence="2" id="KW-0732">Signal</keyword>
<dbReference type="EMBL" id="CP001649">
    <property type="protein sequence ID" value="ACS81040.1"/>
    <property type="molecule type" value="Genomic_DNA"/>
</dbReference>
<reference evidence="3 4" key="1">
    <citation type="submission" date="2009-06" db="EMBL/GenBank/DDBJ databases">
        <title>Complete sequence of Desulfovibrio salexigens DSM 2638.</title>
        <authorList>
            <consortium name="US DOE Joint Genome Institute"/>
            <person name="Lucas S."/>
            <person name="Copeland A."/>
            <person name="Lapidus A."/>
            <person name="Glavina del Rio T."/>
            <person name="Tice H."/>
            <person name="Bruce D."/>
            <person name="Goodwin L."/>
            <person name="Pitluck S."/>
            <person name="Munk A.C."/>
            <person name="Brettin T."/>
            <person name="Detter J.C."/>
            <person name="Han C."/>
            <person name="Tapia R."/>
            <person name="Larimer F."/>
            <person name="Land M."/>
            <person name="Hauser L."/>
            <person name="Kyrpides N."/>
            <person name="Anderson I."/>
            <person name="Wall J.D."/>
            <person name="Arkin A.P."/>
            <person name="Dehal P."/>
            <person name="Chivian D."/>
            <person name="Giles B."/>
            <person name="Hazen T.C."/>
        </authorList>
    </citation>
    <scope>NUCLEOTIDE SEQUENCE [LARGE SCALE GENOMIC DNA]</scope>
    <source>
        <strain evidence="4">ATCC 14822 / DSM 2638 / NCIMB 8403 / VKM B-1763</strain>
    </source>
</reference>
<evidence type="ECO:0008006" key="5">
    <source>
        <dbReference type="Google" id="ProtNLM"/>
    </source>
</evidence>
<evidence type="ECO:0000256" key="1">
    <source>
        <dbReference type="SAM" id="MobiDB-lite"/>
    </source>
</evidence>
<sequence>MIYKLTTLIVIICAAALFTAAHFSSPPKNLGITGGNLSPCPNSPNCVSSQETDKEHSTQAFKASGSNKQVMKKLRSCIKKMGGKITSRSGPYLHAEFRSKWFRFVDDLECIYDEAEGKIDVRSAARLGYSDFGVNKKRVDELRRLFEEE</sequence>
<proteinExistence type="predicted"/>